<feature type="region of interest" description="Disordered" evidence="1">
    <location>
        <begin position="159"/>
        <end position="183"/>
    </location>
</feature>
<dbReference type="EMBL" id="BK014638">
    <property type="protein sequence ID" value="DAD65208.1"/>
    <property type="molecule type" value="Genomic_DNA"/>
</dbReference>
<reference evidence="2" key="1">
    <citation type="journal article" date="2021" name="Proc. Natl. Acad. Sci. U.S.A.">
        <title>A Catalog of Tens of Thousands of Viruses from Human Metagenomes Reveals Hidden Associations with Chronic Diseases.</title>
        <authorList>
            <person name="Tisza M.J."/>
            <person name="Buck C.B."/>
        </authorList>
    </citation>
    <scope>NUCLEOTIDE SEQUENCE</scope>
    <source>
        <strain evidence="2">CtD4R19</strain>
    </source>
</reference>
<proteinExistence type="predicted"/>
<organism evidence="2">
    <name type="scientific">Siphoviridae sp. ctD4R19</name>
    <dbReference type="NCBI Taxonomy" id="2823568"/>
    <lineage>
        <taxon>Viruses</taxon>
        <taxon>Duplodnaviria</taxon>
        <taxon>Heunggongvirae</taxon>
        <taxon>Uroviricota</taxon>
        <taxon>Caudoviricetes</taxon>
    </lineage>
</organism>
<evidence type="ECO:0000313" key="2">
    <source>
        <dbReference type="EMBL" id="DAD65208.1"/>
    </source>
</evidence>
<sequence length="243" mass="27968">MQNKIKQSETKIVWRSEITPADYNPRKISEEARKQLKANIKKNGIIGGMVWNEQTKNLVSGHQKLSIADEVNKYNPKTKDNDYEIKVEVINVDLKTEKELNIFFNSKSVQGEMDYAKLALMIPDIDVNLAGLDEVDLSFVEVEIPVDIKIDIPTFEPQAEKKEAAREEEQVESDNEPSDEEKKAKIKEIKEKVKEGAVYEGDPYFMVSFDSYENKVFFLERFHLNGDTKFVKGEELAELIDNE</sequence>
<feature type="compositionally biased region" description="Basic and acidic residues" evidence="1">
    <location>
        <begin position="159"/>
        <end position="168"/>
    </location>
</feature>
<accession>A0A8S5L601</accession>
<evidence type="ECO:0000256" key="1">
    <source>
        <dbReference type="SAM" id="MobiDB-lite"/>
    </source>
</evidence>
<name>A0A8S5L601_9CAUD</name>
<feature type="compositionally biased region" description="Acidic residues" evidence="1">
    <location>
        <begin position="169"/>
        <end position="179"/>
    </location>
</feature>
<protein>
    <submittedName>
        <fullName evidence="2">ParB protein</fullName>
    </submittedName>
</protein>